<dbReference type="PANTHER" id="PTHR43124:SF3">
    <property type="entry name" value="CHLORAMPHENICOL EFFLUX PUMP RV0191"/>
    <property type="match status" value="1"/>
</dbReference>
<feature type="transmembrane region" description="Helical" evidence="6">
    <location>
        <begin position="202"/>
        <end position="226"/>
    </location>
</feature>
<evidence type="ECO:0000313" key="10">
    <source>
        <dbReference type="Proteomes" id="UP000038622"/>
    </source>
</evidence>
<dbReference type="EMBL" id="CDML01000036">
    <property type="protein sequence ID" value="CRF41319.1"/>
    <property type="molecule type" value="Genomic_DNA"/>
</dbReference>
<keyword evidence="2" id="KW-1003">Cell membrane</keyword>
<keyword evidence="5 6" id="KW-0472">Membrane</keyword>
<dbReference type="Pfam" id="PF07690">
    <property type="entry name" value="MFS_1"/>
    <property type="match status" value="1"/>
</dbReference>
<dbReference type="PROSITE" id="PS50850">
    <property type="entry name" value="MFS"/>
    <property type="match status" value="1"/>
</dbReference>
<keyword evidence="10" id="KW-1185">Reference proteome</keyword>
<dbReference type="GO" id="GO:0022857">
    <property type="term" value="F:transmembrane transporter activity"/>
    <property type="evidence" value="ECO:0007669"/>
    <property type="project" value="InterPro"/>
</dbReference>
<keyword evidence="3 6" id="KW-0812">Transmembrane</keyword>
<dbReference type="OrthoDB" id="9788453at2"/>
<feature type="transmembrane region" description="Helical" evidence="6">
    <location>
        <begin position="238"/>
        <end position="257"/>
    </location>
</feature>
<dbReference type="RefSeq" id="WP_053941208.1">
    <property type="nucleotide sequence ID" value="NZ_CDMH01000037.1"/>
</dbReference>
<dbReference type="SUPFAM" id="SSF103473">
    <property type="entry name" value="MFS general substrate transporter"/>
    <property type="match status" value="1"/>
</dbReference>
<gene>
    <name evidence="8" type="ORF">HAL011_11100</name>
    <name evidence="9" type="ORF">HAL013_07850</name>
</gene>
<keyword evidence="4 6" id="KW-1133">Transmembrane helix</keyword>
<evidence type="ECO:0000259" key="7">
    <source>
        <dbReference type="PROSITE" id="PS50850"/>
    </source>
</evidence>
<feature type="transmembrane region" description="Helical" evidence="6">
    <location>
        <begin position="132"/>
        <end position="153"/>
    </location>
</feature>
<dbReference type="Proteomes" id="UP000045175">
    <property type="component" value="Unassembled WGS sequence"/>
</dbReference>
<dbReference type="STRING" id="1578720.HAL011_11100"/>
<organism evidence="8 10">
    <name type="scientific">Helicobacter ailurogastricus</name>
    <dbReference type="NCBI Taxonomy" id="1578720"/>
    <lineage>
        <taxon>Bacteria</taxon>
        <taxon>Pseudomonadati</taxon>
        <taxon>Campylobacterota</taxon>
        <taxon>Epsilonproteobacteria</taxon>
        <taxon>Campylobacterales</taxon>
        <taxon>Helicobacteraceae</taxon>
        <taxon>Helicobacter</taxon>
    </lineage>
</organism>
<feature type="transmembrane region" description="Helical" evidence="6">
    <location>
        <begin position="293"/>
        <end position="312"/>
    </location>
</feature>
<comment type="subcellular location">
    <subcellularLocation>
        <location evidence="1">Cell membrane</location>
        <topology evidence="1">Multi-pass membrane protein</topology>
    </subcellularLocation>
</comment>
<feature type="transmembrane region" description="Helical" evidence="6">
    <location>
        <begin position="43"/>
        <end position="65"/>
    </location>
</feature>
<sequence>MRHYLRIVFILALSSFCLAVSEFLVSGVLTRLSLFYGVSDSQVGNLVTLHALGVVVGAPTINVLISSLNYRNQLALTLSLFALSNVLMFFSHSFLGALIARFIGGLMHGVILVIATIICFKFAPKAKKSMALSLVSIGFTTAMMVGVPLGILVSRRFGLLMPFLLVACLAFLAALLTLFTMPKFSSEPAKFKSLSVSFGSAPVWQGFFVAALSWGSVFVVHVYLRVLLERCHFSPENIANIYLCHGIAATLGVLFGGKLADLRGLFAALSFLLTMQILALGAMSFSYHLSKMFLIASVIAYSFFGYACIAPIKMLGGHLARLFTPTTMSSTIVLHEVSLFKGIALGSFVGGLSVHYLGVHFNGICAALFALCALLILTFGIKKSVFAKNSKVAPSHH</sequence>
<evidence type="ECO:0000256" key="4">
    <source>
        <dbReference type="ARBA" id="ARBA00022989"/>
    </source>
</evidence>
<feature type="transmembrane region" description="Helical" evidence="6">
    <location>
        <begin position="74"/>
        <end position="92"/>
    </location>
</feature>
<dbReference type="InterPro" id="IPR020846">
    <property type="entry name" value="MFS_dom"/>
</dbReference>
<dbReference type="GO" id="GO:0005886">
    <property type="term" value="C:plasma membrane"/>
    <property type="evidence" value="ECO:0007669"/>
    <property type="project" value="UniProtKB-SubCell"/>
</dbReference>
<dbReference type="Proteomes" id="UP000038622">
    <property type="component" value="Unassembled WGS sequence"/>
</dbReference>
<dbReference type="Gene3D" id="1.20.1250.20">
    <property type="entry name" value="MFS general substrate transporter like domains"/>
    <property type="match status" value="2"/>
</dbReference>
<protein>
    <recommendedName>
        <fullName evidence="7">Major facilitator superfamily (MFS) profile domain-containing protein</fullName>
    </recommendedName>
</protein>
<feature type="transmembrane region" description="Helical" evidence="6">
    <location>
        <begin position="360"/>
        <end position="381"/>
    </location>
</feature>
<name>A0A0K2X9F7_9HELI</name>
<evidence type="ECO:0000256" key="3">
    <source>
        <dbReference type="ARBA" id="ARBA00022692"/>
    </source>
</evidence>
<proteinExistence type="predicted"/>
<dbReference type="PANTHER" id="PTHR43124">
    <property type="entry name" value="PURINE EFFLUX PUMP PBUE"/>
    <property type="match status" value="1"/>
</dbReference>
<reference evidence="8" key="1">
    <citation type="submission" date="2014-12" db="EMBL/GenBank/DDBJ databases">
        <title>Whole genome sequences of four Staphylococcus schleiferi canine isolates.</title>
        <authorList>
            <person name="Misic A.M."/>
            <person name="Cain C."/>
            <person name="Morris D.O."/>
            <person name="Rankin S."/>
            <person name="Beiting D."/>
        </authorList>
    </citation>
    <scope>NUCLEOTIDE SEQUENCE</scope>
    <source>
        <strain evidence="8">ASB11</strain>
        <strain evidence="9">ASB13</strain>
    </source>
</reference>
<dbReference type="EMBL" id="CDMH01000037">
    <property type="protein sequence ID" value="CRF42591.1"/>
    <property type="molecule type" value="Genomic_DNA"/>
</dbReference>
<accession>A0A0K2X9F7</accession>
<feature type="transmembrane region" description="Helical" evidence="6">
    <location>
        <begin position="264"/>
        <end position="287"/>
    </location>
</feature>
<reference evidence="11" key="3">
    <citation type="submission" date="2014-12" db="EMBL/GenBank/DDBJ databases">
        <authorList>
            <person name="Jaenicke S."/>
        </authorList>
    </citation>
    <scope>NUCLEOTIDE SEQUENCE [LARGE SCALE GENOMIC DNA]</scope>
</reference>
<feature type="transmembrane region" description="Helical" evidence="6">
    <location>
        <begin position="98"/>
        <end position="120"/>
    </location>
</feature>
<reference evidence="10" key="2">
    <citation type="submission" date="2014-12" db="EMBL/GenBank/DDBJ databases">
        <authorList>
            <person name="Smet A."/>
        </authorList>
    </citation>
    <scope>NUCLEOTIDE SEQUENCE [LARGE SCALE GENOMIC DNA]</scope>
</reference>
<dbReference type="AlphaFoldDB" id="A0A0K2X9F7"/>
<dbReference type="InterPro" id="IPR011701">
    <property type="entry name" value="MFS"/>
</dbReference>
<dbReference type="InterPro" id="IPR050189">
    <property type="entry name" value="MFS_Efflux_Transporters"/>
</dbReference>
<evidence type="ECO:0000256" key="1">
    <source>
        <dbReference type="ARBA" id="ARBA00004651"/>
    </source>
</evidence>
<feature type="transmembrane region" description="Helical" evidence="6">
    <location>
        <begin position="333"/>
        <end position="354"/>
    </location>
</feature>
<evidence type="ECO:0000313" key="11">
    <source>
        <dbReference type="Proteomes" id="UP000045175"/>
    </source>
</evidence>
<evidence type="ECO:0000256" key="5">
    <source>
        <dbReference type="ARBA" id="ARBA00023136"/>
    </source>
</evidence>
<evidence type="ECO:0000256" key="6">
    <source>
        <dbReference type="SAM" id="Phobius"/>
    </source>
</evidence>
<feature type="transmembrane region" description="Helical" evidence="6">
    <location>
        <begin position="159"/>
        <end position="181"/>
    </location>
</feature>
<evidence type="ECO:0000313" key="8">
    <source>
        <dbReference type="EMBL" id="CRF41319.1"/>
    </source>
</evidence>
<dbReference type="InterPro" id="IPR036259">
    <property type="entry name" value="MFS_trans_sf"/>
</dbReference>
<evidence type="ECO:0000256" key="2">
    <source>
        <dbReference type="ARBA" id="ARBA00022475"/>
    </source>
</evidence>
<evidence type="ECO:0000313" key="9">
    <source>
        <dbReference type="EMBL" id="CRF42591.1"/>
    </source>
</evidence>
<feature type="domain" description="Major facilitator superfamily (MFS) profile" evidence="7">
    <location>
        <begin position="7"/>
        <end position="385"/>
    </location>
</feature>